<keyword evidence="6 8" id="KW-1133">Transmembrane helix</keyword>
<accession>A0A502BJN8</accession>
<evidence type="ECO:0000313" key="11">
    <source>
        <dbReference type="Proteomes" id="UP000315388"/>
    </source>
</evidence>
<dbReference type="PROSITE" id="PS50928">
    <property type="entry name" value="ABC_TM1"/>
    <property type="match status" value="1"/>
</dbReference>
<feature type="transmembrane region" description="Helical" evidence="8">
    <location>
        <begin position="12"/>
        <end position="35"/>
    </location>
</feature>
<dbReference type="InterPro" id="IPR050366">
    <property type="entry name" value="BP-dependent_transpt_permease"/>
</dbReference>
<comment type="subcellular location">
    <subcellularLocation>
        <location evidence="1 8">Cell membrane</location>
        <topology evidence="1 8">Multi-pass membrane protein</topology>
    </subcellularLocation>
</comment>
<evidence type="ECO:0000259" key="9">
    <source>
        <dbReference type="PROSITE" id="PS50928"/>
    </source>
</evidence>
<evidence type="ECO:0000256" key="6">
    <source>
        <dbReference type="ARBA" id="ARBA00022989"/>
    </source>
</evidence>
<dbReference type="Proteomes" id="UP000315388">
    <property type="component" value="Unassembled WGS sequence"/>
</dbReference>
<feature type="transmembrane region" description="Helical" evidence="8">
    <location>
        <begin position="239"/>
        <end position="260"/>
    </location>
</feature>
<evidence type="ECO:0000256" key="1">
    <source>
        <dbReference type="ARBA" id="ARBA00004651"/>
    </source>
</evidence>
<reference evidence="10 11" key="1">
    <citation type="journal article" date="2003" name="Int. J. Syst. Evol. Microbiol.">
        <title>Towards a standardized format for the description of a novel species (of an established genus): Ochrobactrum gallinifaecis sp. nov.</title>
        <authorList>
            <person name="Kampfer P."/>
            <person name="Buczolits S."/>
            <person name="Albrecht A."/>
            <person name="Busse H.J."/>
            <person name="Stackebrandt E."/>
        </authorList>
    </citation>
    <scope>NUCLEOTIDE SEQUENCE [LARGE SCALE GENOMIC DNA]</scope>
    <source>
        <strain evidence="10 11">ISO 196</strain>
    </source>
</reference>
<organism evidence="10 11">
    <name type="scientific">Brucella gallinifaecis</name>
    <dbReference type="NCBI Taxonomy" id="215590"/>
    <lineage>
        <taxon>Bacteria</taxon>
        <taxon>Pseudomonadati</taxon>
        <taxon>Pseudomonadota</taxon>
        <taxon>Alphaproteobacteria</taxon>
        <taxon>Hyphomicrobiales</taxon>
        <taxon>Brucellaceae</taxon>
        <taxon>Brucella/Ochrobactrum group</taxon>
        <taxon>Brucella</taxon>
    </lineage>
</organism>
<dbReference type="InterPro" id="IPR035906">
    <property type="entry name" value="MetI-like_sf"/>
</dbReference>
<evidence type="ECO:0000256" key="5">
    <source>
        <dbReference type="ARBA" id="ARBA00022692"/>
    </source>
</evidence>
<dbReference type="Gene3D" id="1.10.3720.10">
    <property type="entry name" value="MetI-like"/>
    <property type="match status" value="1"/>
</dbReference>
<dbReference type="CDD" id="cd06261">
    <property type="entry name" value="TM_PBP2"/>
    <property type="match status" value="1"/>
</dbReference>
<gene>
    <name evidence="10" type="ORF">FHY56_15330</name>
</gene>
<feature type="transmembrane region" description="Helical" evidence="8">
    <location>
        <begin position="119"/>
        <end position="143"/>
    </location>
</feature>
<evidence type="ECO:0000256" key="2">
    <source>
        <dbReference type="ARBA" id="ARBA00009306"/>
    </source>
</evidence>
<evidence type="ECO:0000256" key="7">
    <source>
        <dbReference type="ARBA" id="ARBA00023136"/>
    </source>
</evidence>
<proteinExistence type="inferred from homology"/>
<dbReference type="PANTHER" id="PTHR43386:SF23">
    <property type="entry name" value="ABC TRANSPORTER"/>
    <property type="match status" value="1"/>
</dbReference>
<evidence type="ECO:0000256" key="3">
    <source>
        <dbReference type="ARBA" id="ARBA00022448"/>
    </source>
</evidence>
<dbReference type="OrthoDB" id="9783218at2"/>
<comment type="similarity">
    <text evidence="2 8">Belongs to the binding-protein-dependent transport system permease family.</text>
</comment>
<protein>
    <submittedName>
        <fullName evidence="10">ABC transporter permease</fullName>
    </submittedName>
</protein>
<feature type="transmembrane region" description="Helical" evidence="8">
    <location>
        <begin position="73"/>
        <end position="99"/>
    </location>
</feature>
<keyword evidence="11" id="KW-1185">Reference proteome</keyword>
<dbReference type="EMBL" id="VEWJ01000013">
    <property type="protein sequence ID" value="TPF74335.1"/>
    <property type="molecule type" value="Genomic_DNA"/>
</dbReference>
<dbReference type="InterPro" id="IPR000515">
    <property type="entry name" value="MetI-like"/>
</dbReference>
<keyword evidence="3 8" id="KW-0813">Transport</keyword>
<name>A0A502BJN8_9HYPH</name>
<dbReference type="GO" id="GO:0005886">
    <property type="term" value="C:plasma membrane"/>
    <property type="evidence" value="ECO:0007669"/>
    <property type="project" value="UniProtKB-SubCell"/>
</dbReference>
<dbReference type="GO" id="GO:0055085">
    <property type="term" value="P:transmembrane transport"/>
    <property type="evidence" value="ECO:0007669"/>
    <property type="project" value="InterPro"/>
</dbReference>
<evidence type="ECO:0000256" key="4">
    <source>
        <dbReference type="ARBA" id="ARBA00022475"/>
    </source>
</evidence>
<sequence length="274" mass="29578">MSFPLNGRVRAAISAVFALAVIAAISIAAWAYGTIGIRSDFAIRNLPPSFAHWFGTDQMGRDMLARTLHGLTLSLRVGILAAGFSVLIALVIVLLSGFGKAADAIGSFVIDAMLAMPHLVLLILISFALGGGTNAVIIAVAISHWPRFARILRAELIQVRVAPWVEASRSFGKSRSFILLNHILPHLLPQMLVGFLLMFPHAILHEAGLTFLGFGLEPSRPAIGIMLSEAMQHISGGRWWLAVFPGLALLIMVLCFDLLANALRRLISPKEAHI</sequence>
<dbReference type="Pfam" id="PF00528">
    <property type="entry name" value="BPD_transp_1"/>
    <property type="match status" value="1"/>
</dbReference>
<feature type="domain" description="ABC transmembrane type-1" evidence="9">
    <location>
        <begin position="71"/>
        <end position="260"/>
    </location>
</feature>
<dbReference type="SUPFAM" id="SSF161098">
    <property type="entry name" value="MetI-like"/>
    <property type="match status" value="1"/>
</dbReference>
<keyword evidence="5 8" id="KW-0812">Transmembrane</keyword>
<dbReference type="PANTHER" id="PTHR43386">
    <property type="entry name" value="OLIGOPEPTIDE TRANSPORT SYSTEM PERMEASE PROTEIN APPC"/>
    <property type="match status" value="1"/>
</dbReference>
<comment type="caution">
    <text evidence="10">The sequence shown here is derived from an EMBL/GenBank/DDBJ whole genome shotgun (WGS) entry which is preliminary data.</text>
</comment>
<keyword evidence="7 8" id="KW-0472">Membrane</keyword>
<feature type="transmembrane region" description="Helical" evidence="8">
    <location>
        <begin position="183"/>
        <end position="204"/>
    </location>
</feature>
<dbReference type="AlphaFoldDB" id="A0A502BJN8"/>
<evidence type="ECO:0000256" key="8">
    <source>
        <dbReference type="RuleBase" id="RU363032"/>
    </source>
</evidence>
<keyword evidence="4" id="KW-1003">Cell membrane</keyword>
<evidence type="ECO:0000313" key="10">
    <source>
        <dbReference type="EMBL" id="TPF74335.1"/>
    </source>
</evidence>